<name>A0A975S6T5_9MICC</name>
<dbReference type="Gene3D" id="3.30.1540.10">
    <property type="entry name" value="formyl-coa transferase, domain 3"/>
    <property type="match status" value="1"/>
</dbReference>
<dbReference type="InterPro" id="IPR044855">
    <property type="entry name" value="CoA-Trfase_III_dom3_sf"/>
</dbReference>
<dbReference type="PANTHER" id="PTHR48207:SF3">
    <property type="entry name" value="SUCCINATE--HYDROXYMETHYLGLUTARATE COA-TRANSFERASE"/>
    <property type="match status" value="1"/>
</dbReference>
<protein>
    <submittedName>
        <fullName evidence="2">CoA transferase</fullName>
    </submittedName>
</protein>
<dbReference type="KEGG" id="asun:KG104_03490"/>
<sequence>MRTNLLEGVRVLDLTNVLSGPFAGYQLALMGADVLKVEAHTGGDLARKLGASADLSARHLGISFLAQNSSKRSLTLNLKSERGKDIFRQLVETHDVVLENFRPGVMDRLGFGWDALREINPGIVYCAISGFGQSGPLRDRPAYDQIIQGMSGLMSVTGNTETAPLRVGAPIADTVGGFAAAFAIASALVRRGRTGEGAFLDVSMLEATLTAMGWVASDYLVGGSEPVPMGNENRTAAPSGTFSTADGDFNIAANKQEQFEELCRILGRPDLAGDPRFAEREARKTNRLALKAEIESVLTTRPSAHWDKEFAAAGIPGAPVMDVAAVLDSPQIVERGLVSTLRIDAAAGITGTGVGPDGDIRLLGAPTHVDGAAVTPDTPPPLLGEHTETVLTGLGYSAEDIAAMRAEGVI</sequence>
<reference evidence="2" key="1">
    <citation type="submission" date="2021-06" db="EMBL/GenBank/DDBJ databases">
        <title>Novel species in genus Arthrobacter.</title>
        <authorList>
            <person name="Zhang G."/>
        </authorList>
    </citation>
    <scope>NUCLEOTIDE SEQUENCE</scope>
    <source>
        <strain evidence="2">Zg-ZUI122</strain>
    </source>
</reference>
<evidence type="ECO:0000313" key="3">
    <source>
        <dbReference type="Proteomes" id="UP000680588"/>
    </source>
</evidence>
<gene>
    <name evidence="2" type="ORF">KG104_03490</name>
</gene>
<dbReference type="RefSeq" id="WP_207347282.1">
    <property type="nucleotide sequence ID" value="NZ_CP076456.1"/>
</dbReference>
<evidence type="ECO:0000313" key="2">
    <source>
        <dbReference type="EMBL" id="QWQ36874.1"/>
    </source>
</evidence>
<organism evidence="2 3">
    <name type="scientific">Arthrobacter sunyaminii</name>
    <dbReference type="NCBI Taxonomy" id="2816859"/>
    <lineage>
        <taxon>Bacteria</taxon>
        <taxon>Bacillati</taxon>
        <taxon>Actinomycetota</taxon>
        <taxon>Actinomycetes</taxon>
        <taxon>Micrococcales</taxon>
        <taxon>Micrococcaceae</taxon>
        <taxon>Arthrobacter</taxon>
    </lineage>
</organism>
<dbReference type="AlphaFoldDB" id="A0A975S6T5"/>
<proteinExistence type="predicted"/>
<keyword evidence="1 2" id="KW-0808">Transferase</keyword>
<keyword evidence="3" id="KW-1185">Reference proteome</keyword>
<dbReference type="Pfam" id="PF02515">
    <property type="entry name" value="CoA_transf_3"/>
    <property type="match status" value="1"/>
</dbReference>
<dbReference type="SUPFAM" id="SSF89796">
    <property type="entry name" value="CoA-transferase family III (CaiB/BaiF)"/>
    <property type="match status" value="1"/>
</dbReference>
<dbReference type="Gene3D" id="3.40.50.10540">
    <property type="entry name" value="Crotonobetainyl-coa:carnitine coa-transferase, domain 1"/>
    <property type="match status" value="1"/>
</dbReference>
<dbReference type="InterPro" id="IPR023606">
    <property type="entry name" value="CoA-Trfase_III_dom_1_sf"/>
</dbReference>
<dbReference type="InterPro" id="IPR003673">
    <property type="entry name" value="CoA-Trfase_fam_III"/>
</dbReference>
<dbReference type="PANTHER" id="PTHR48207">
    <property type="entry name" value="SUCCINATE--HYDROXYMETHYLGLUTARATE COA-TRANSFERASE"/>
    <property type="match status" value="1"/>
</dbReference>
<accession>A0A975S6T5</accession>
<dbReference type="EMBL" id="CP076456">
    <property type="protein sequence ID" value="QWQ36874.1"/>
    <property type="molecule type" value="Genomic_DNA"/>
</dbReference>
<dbReference type="Proteomes" id="UP000680588">
    <property type="component" value="Chromosome"/>
</dbReference>
<evidence type="ECO:0000256" key="1">
    <source>
        <dbReference type="ARBA" id="ARBA00022679"/>
    </source>
</evidence>
<dbReference type="InterPro" id="IPR050483">
    <property type="entry name" value="CoA-transferase_III_domain"/>
</dbReference>
<dbReference type="GO" id="GO:0008410">
    <property type="term" value="F:CoA-transferase activity"/>
    <property type="evidence" value="ECO:0007669"/>
    <property type="project" value="TreeGrafter"/>
</dbReference>